<protein>
    <recommendedName>
        <fullName evidence="2">Transposase DDE domain-containing protein</fullName>
    </recommendedName>
</protein>
<comment type="caution">
    <text evidence="3">The sequence shown here is derived from an EMBL/GenBank/DDBJ whole genome shotgun (WGS) entry which is preliminary data.</text>
</comment>
<feature type="domain" description="Transposase DDE" evidence="2">
    <location>
        <begin position="109"/>
        <end position="196"/>
    </location>
</feature>
<feature type="region of interest" description="Disordered" evidence="1">
    <location>
        <begin position="43"/>
        <end position="114"/>
    </location>
</feature>
<reference evidence="3 4" key="1">
    <citation type="submission" date="2019-07" db="EMBL/GenBank/DDBJ databases">
        <title>Lentzea xizangensis sp. nov., isolated from Qinghai-Tibetan Plateau Soils.</title>
        <authorList>
            <person name="Huang J."/>
        </authorList>
    </citation>
    <scope>NUCLEOTIDE SEQUENCE [LARGE SCALE GENOMIC DNA]</scope>
    <source>
        <strain evidence="3 4">FXJ1.1311</strain>
    </source>
</reference>
<feature type="compositionally biased region" description="Basic and acidic residues" evidence="1">
    <location>
        <begin position="79"/>
        <end position="91"/>
    </location>
</feature>
<dbReference type="InterPro" id="IPR025668">
    <property type="entry name" value="Tnp_DDE_dom"/>
</dbReference>
<evidence type="ECO:0000313" key="4">
    <source>
        <dbReference type="Proteomes" id="UP000316639"/>
    </source>
</evidence>
<dbReference type="EMBL" id="VOBR01000054">
    <property type="protein sequence ID" value="TWP44179.1"/>
    <property type="molecule type" value="Genomic_DNA"/>
</dbReference>
<evidence type="ECO:0000256" key="1">
    <source>
        <dbReference type="SAM" id="MobiDB-lite"/>
    </source>
</evidence>
<keyword evidence="4" id="KW-1185">Reference proteome</keyword>
<dbReference type="Pfam" id="PF13701">
    <property type="entry name" value="DDE_Tnp_1_4"/>
    <property type="match status" value="1"/>
</dbReference>
<organism evidence="3 4">
    <name type="scientific">Lentzea tibetensis</name>
    <dbReference type="NCBI Taxonomy" id="2591470"/>
    <lineage>
        <taxon>Bacteria</taxon>
        <taxon>Bacillati</taxon>
        <taxon>Actinomycetota</taxon>
        <taxon>Actinomycetes</taxon>
        <taxon>Pseudonocardiales</taxon>
        <taxon>Pseudonocardiaceae</taxon>
        <taxon>Lentzea</taxon>
    </lineage>
</organism>
<proteinExistence type="predicted"/>
<dbReference type="OrthoDB" id="3254802at2"/>
<dbReference type="Proteomes" id="UP000316639">
    <property type="component" value="Unassembled WGS sequence"/>
</dbReference>
<accession>A0A563EF69</accession>
<sequence length="231" mass="24381">MAQPAGRKGYGLTFQNQGYLSDEQAYRVLSVVDRRYRWNGSGVAGGCDVAGRDRAQDRPGPGTIGSAGPVAQTGRGPRSRQDRVRSGDHAGRGRGLPGRPRDPTGRAGLFGPVASDPTVSRLIDTLATNADTALAALDSARARVRAKTWELTGEHDPDHGIDTDHPLIVDLDATLLDAHSEKQHAAPTFKRGYGFQCAMSLGSAANRLSGPHSGLKAQVRCIGDAQNHGNA</sequence>
<gene>
    <name evidence="3" type="ORF">FKR81_41580</name>
</gene>
<name>A0A563EF69_9PSEU</name>
<evidence type="ECO:0000259" key="2">
    <source>
        <dbReference type="Pfam" id="PF13701"/>
    </source>
</evidence>
<evidence type="ECO:0000313" key="3">
    <source>
        <dbReference type="EMBL" id="TWP44179.1"/>
    </source>
</evidence>
<dbReference type="AlphaFoldDB" id="A0A563EF69"/>